<feature type="binding site" evidence="2">
    <location>
        <position position="140"/>
    </location>
    <ligand>
        <name>CoA</name>
        <dbReference type="ChEBI" id="CHEBI:57287"/>
    </ligand>
</feature>
<protein>
    <submittedName>
        <fullName evidence="6">4'-phosphopantetheinyl transferase superfamily protein</fullName>
    </submittedName>
</protein>
<dbReference type="PRINTS" id="PR01399">
    <property type="entry name" value="ENTSNTHTASED"/>
</dbReference>
<feature type="binding site" evidence="3">
    <location>
        <position position="101"/>
    </location>
    <ligand>
        <name>Mg(2+)</name>
        <dbReference type="ChEBI" id="CHEBI:18420"/>
    </ligand>
</feature>
<dbReference type="OrthoDB" id="8210607at2"/>
<evidence type="ECO:0000256" key="3">
    <source>
        <dbReference type="PIRSR" id="PIRSR603542-2"/>
    </source>
</evidence>
<name>A0A6H9Y9D5_9ACTN</name>
<dbReference type="InterPro" id="IPR041354">
    <property type="entry name" value="4PPT_N"/>
</dbReference>
<gene>
    <name evidence="6" type="ORF">F8566_40795</name>
</gene>
<dbReference type="GO" id="GO:0005886">
    <property type="term" value="C:plasma membrane"/>
    <property type="evidence" value="ECO:0007669"/>
    <property type="project" value="TreeGrafter"/>
</dbReference>
<keyword evidence="1 6" id="KW-0808">Transferase</keyword>
<dbReference type="InterPro" id="IPR037143">
    <property type="entry name" value="4-PPantetheinyl_Trfase_dom_sf"/>
</dbReference>
<evidence type="ECO:0000313" key="7">
    <source>
        <dbReference type="Proteomes" id="UP000468735"/>
    </source>
</evidence>
<comment type="caution">
    <text evidence="6">The sequence shown here is derived from an EMBL/GenBank/DDBJ whole genome shotgun (WGS) entry which is preliminary data.</text>
</comment>
<keyword evidence="3" id="KW-0479">Metal-binding</keyword>
<dbReference type="PANTHER" id="PTHR38096:SF1">
    <property type="entry name" value="ENTEROBACTIN SYNTHASE COMPONENT D"/>
    <property type="match status" value="1"/>
</dbReference>
<dbReference type="InterPro" id="IPR008278">
    <property type="entry name" value="4-PPantetheinyl_Trfase_dom"/>
</dbReference>
<sequence length="205" mass="22276">MPPTVAIAEVFGDVADVELFPEEQAVIAVAIEGRRREFTTGRHCAHLALSRLGLPRTPLLPGPSRAPMWPPGIVGSITHCEGYRAAAVAHAQDIGSVGIDAEPNQPLPEGVARLVVFDDDYTVPAGYGVHADRLLFCCKEAVYKAWYPLTGRWLGFEDVRVRIEELRFTAKLKVPGPILDGVEVTGFTGRWIARDRLILAAVVVG</sequence>
<organism evidence="6 7">
    <name type="scientific">Actinomadura rudentiformis</name>
    <dbReference type="NCBI Taxonomy" id="359158"/>
    <lineage>
        <taxon>Bacteria</taxon>
        <taxon>Bacillati</taxon>
        <taxon>Actinomycetota</taxon>
        <taxon>Actinomycetes</taxon>
        <taxon>Streptosporangiales</taxon>
        <taxon>Thermomonosporaceae</taxon>
        <taxon>Actinomadura</taxon>
    </lineage>
</organism>
<keyword evidence="7" id="KW-1185">Reference proteome</keyword>
<dbReference type="Proteomes" id="UP000468735">
    <property type="component" value="Unassembled WGS sequence"/>
</dbReference>
<feature type="domain" description="4'-phosphopantetheinyl transferase" evidence="4">
    <location>
        <begin position="96"/>
        <end position="163"/>
    </location>
</feature>
<evidence type="ECO:0000259" key="5">
    <source>
        <dbReference type="Pfam" id="PF17837"/>
    </source>
</evidence>
<feature type="binding site" evidence="3">
    <location>
        <position position="102"/>
    </location>
    <ligand>
        <name>Mg(2+)</name>
        <dbReference type="ChEBI" id="CHEBI:18420"/>
    </ligand>
</feature>
<feature type="binding site" evidence="2">
    <location>
        <position position="100"/>
    </location>
    <ligand>
        <name>CoA</name>
        <dbReference type="ChEBI" id="CHEBI:57287"/>
    </ligand>
</feature>
<dbReference type="SUPFAM" id="SSF56214">
    <property type="entry name" value="4'-phosphopantetheinyl transferase"/>
    <property type="match status" value="1"/>
</dbReference>
<dbReference type="InterPro" id="IPR003542">
    <property type="entry name" value="Enbac_synth_compD-like"/>
</dbReference>
<dbReference type="GO" id="GO:0000287">
    <property type="term" value="F:magnesium ion binding"/>
    <property type="evidence" value="ECO:0007669"/>
    <property type="project" value="InterPro"/>
</dbReference>
<feature type="binding site" evidence="3">
    <location>
        <position position="100"/>
    </location>
    <ligand>
        <name>Mg(2+)</name>
        <dbReference type="ChEBI" id="CHEBI:18420"/>
    </ligand>
</feature>
<proteinExistence type="predicted"/>
<dbReference type="PANTHER" id="PTHR38096">
    <property type="entry name" value="ENTEROBACTIN SYNTHASE COMPONENT D"/>
    <property type="match status" value="1"/>
</dbReference>
<accession>A0A6H9Y9D5</accession>
<evidence type="ECO:0000313" key="6">
    <source>
        <dbReference type="EMBL" id="KAB2341634.1"/>
    </source>
</evidence>
<dbReference type="GO" id="GO:0008897">
    <property type="term" value="F:holo-[acyl-carrier-protein] synthase activity"/>
    <property type="evidence" value="ECO:0007669"/>
    <property type="project" value="InterPro"/>
</dbReference>
<evidence type="ECO:0000256" key="2">
    <source>
        <dbReference type="PIRSR" id="PIRSR603542-1"/>
    </source>
</evidence>
<dbReference type="GO" id="GO:0009366">
    <property type="term" value="C:enterobactin synthetase complex"/>
    <property type="evidence" value="ECO:0007669"/>
    <property type="project" value="InterPro"/>
</dbReference>
<feature type="binding site" evidence="2">
    <location>
        <position position="144"/>
    </location>
    <ligand>
        <name>CoA</name>
        <dbReference type="ChEBI" id="CHEBI:57287"/>
    </ligand>
</feature>
<dbReference type="EMBL" id="WBMT01000025">
    <property type="protein sequence ID" value="KAB2341634.1"/>
    <property type="molecule type" value="Genomic_DNA"/>
</dbReference>
<feature type="binding site" evidence="2">
    <location>
        <position position="42"/>
    </location>
    <ligand>
        <name>CoA</name>
        <dbReference type="ChEBI" id="CHEBI:57287"/>
    </ligand>
</feature>
<dbReference type="Pfam" id="PF01648">
    <property type="entry name" value="ACPS"/>
    <property type="match status" value="1"/>
</dbReference>
<reference evidence="6 7" key="1">
    <citation type="submission" date="2019-09" db="EMBL/GenBank/DDBJ databases">
        <title>Actinomadura physcomitrii sp. nov., a novel actinomycete isolated from moss [Physcomitrium sphaericum (Ludw) Fuernr].</title>
        <authorList>
            <person name="Zhuang X."/>
            <person name="Liu C."/>
        </authorList>
    </citation>
    <scope>NUCLEOTIDE SEQUENCE [LARGE SCALE GENOMIC DNA]</scope>
    <source>
        <strain evidence="6 7">HMC1</strain>
    </source>
</reference>
<feature type="binding site" evidence="2">
    <location>
        <position position="34"/>
    </location>
    <ligand>
        <name>CoA</name>
        <dbReference type="ChEBI" id="CHEBI:57287"/>
    </ligand>
</feature>
<evidence type="ECO:0000256" key="1">
    <source>
        <dbReference type="ARBA" id="ARBA00022679"/>
    </source>
</evidence>
<feature type="binding site" evidence="2">
    <location>
        <position position="154"/>
    </location>
    <ligand>
        <name>CoA</name>
        <dbReference type="ChEBI" id="CHEBI:57287"/>
    </ligand>
</feature>
<feature type="domain" description="4'-phosphopantetheinyl transferase N-terminal" evidence="5">
    <location>
        <begin position="22"/>
        <end position="89"/>
    </location>
</feature>
<comment type="cofactor">
    <cofactor evidence="3">
        <name>Mg(2+)</name>
        <dbReference type="ChEBI" id="CHEBI:18420"/>
    </cofactor>
</comment>
<dbReference type="AlphaFoldDB" id="A0A6H9Y9D5"/>
<dbReference type="Pfam" id="PF17837">
    <property type="entry name" value="4PPT_N"/>
    <property type="match status" value="1"/>
</dbReference>
<keyword evidence="3" id="KW-0460">Magnesium</keyword>
<feature type="binding site" evidence="2">
    <location>
        <begin position="78"/>
        <end position="79"/>
    </location>
    <ligand>
        <name>CoA</name>
        <dbReference type="ChEBI" id="CHEBI:57287"/>
    </ligand>
</feature>
<evidence type="ECO:0000259" key="4">
    <source>
        <dbReference type="Pfam" id="PF01648"/>
    </source>
</evidence>
<dbReference type="GO" id="GO:0009239">
    <property type="term" value="P:enterobactin biosynthetic process"/>
    <property type="evidence" value="ECO:0007669"/>
    <property type="project" value="InterPro"/>
</dbReference>